<protein>
    <recommendedName>
        <fullName evidence="3">DUF2586 family protein</fullName>
    </recommendedName>
</protein>
<sequence>MSFTGPEINKLNGGLGGGETSDRVAVFVAGADAIAGTLEQYKAYELLQIEDLEARGITEETDAAKKELTHYHLSEVFRLSPETSVNIITVPKATKVSELKNDADFISALRSINGLNTISVAGLTDDETIQIAVQGMQLLVDKLAEDYIYIDTVQIEGKGVYITAPLVADFVNLREFDSEIISPIWAHDPAIAEKDEAYANHAAVGSALGMLMVRAIHENLGSVDIEIKPNKRKAEENYTLTDTKTGRWLSAALSNGRLFETLSGADQKKLDTLGYIYVGKFEGYGGYYFSNSHTCTEEDNDYCFIERNAIWNKGARIIRSTLIPRIRSKVQADPSTGYIKNTTITDWDGRVRKNLLAMKNAGNVADFDIYIDPKQAAVSSKPFKIKVHFVADGIAHDFEIDLGFTKSI</sequence>
<organism evidence="1 2">
    <name type="scientific">Dysgonomonas hofstadii</name>
    <dbReference type="NCBI Taxonomy" id="637886"/>
    <lineage>
        <taxon>Bacteria</taxon>
        <taxon>Pseudomonadati</taxon>
        <taxon>Bacteroidota</taxon>
        <taxon>Bacteroidia</taxon>
        <taxon>Bacteroidales</taxon>
        <taxon>Dysgonomonadaceae</taxon>
        <taxon>Dysgonomonas</taxon>
    </lineage>
</organism>
<evidence type="ECO:0008006" key="3">
    <source>
        <dbReference type="Google" id="ProtNLM"/>
    </source>
</evidence>
<name>A0A840CPJ5_9BACT</name>
<keyword evidence="2" id="KW-1185">Reference proteome</keyword>
<evidence type="ECO:0000313" key="2">
    <source>
        <dbReference type="Proteomes" id="UP000555103"/>
    </source>
</evidence>
<dbReference type="RefSeq" id="WP_183305821.1">
    <property type="nucleotide sequence ID" value="NZ_JACIEP010000002.1"/>
</dbReference>
<dbReference type="Pfam" id="PF10758">
    <property type="entry name" value="DUF2586"/>
    <property type="match status" value="1"/>
</dbReference>
<comment type="caution">
    <text evidence="1">The sequence shown here is derived from an EMBL/GenBank/DDBJ whole genome shotgun (WGS) entry which is preliminary data.</text>
</comment>
<reference evidence="1 2" key="1">
    <citation type="submission" date="2020-08" db="EMBL/GenBank/DDBJ databases">
        <title>Genomic Encyclopedia of Type Strains, Phase IV (KMG-IV): sequencing the most valuable type-strain genomes for metagenomic binning, comparative biology and taxonomic classification.</title>
        <authorList>
            <person name="Goeker M."/>
        </authorList>
    </citation>
    <scope>NUCLEOTIDE SEQUENCE [LARGE SCALE GENOMIC DNA]</scope>
    <source>
        <strain evidence="1 2">DSM 104969</strain>
    </source>
</reference>
<proteinExistence type="predicted"/>
<dbReference type="EMBL" id="JACIEP010000002">
    <property type="protein sequence ID" value="MBB4034885.1"/>
    <property type="molecule type" value="Genomic_DNA"/>
</dbReference>
<gene>
    <name evidence="1" type="ORF">GGR21_000772</name>
</gene>
<accession>A0A840CPJ5</accession>
<dbReference type="InterPro" id="IPR019694">
    <property type="entry name" value="Phage_HP1_Orf23"/>
</dbReference>
<evidence type="ECO:0000313" key="1">
    <source>
        <dbReference type="EMBL" id="MBB4034885.1"/>
    </source>
</evidence>
<dbReference type="Proteomes" id="UP000555103">
    <property type="component" value="Unassembled WGS sequence"/>
</dbReference>
<dbReference type="AlphaFoldDB" id="A0A840CPJ5"/>